<reference evidence="1" key="1">
    <citation type="journal article" date="2022" name="Front. Genet.">
        <title>Chromosome-Scale Assembly of the Dendrobium nobile Genome Provides Insights Into the Molecular Mechanism of the Biosynthesis of the Medicinal Active Ingredient of Dendrobium.</title>
        <authorList>
            <person name="Xu Q."/>
            <person name="Niu S.-C."/>
            <person name="Li K.-L."/>
            <person name="Zheng P.-J."/>
            <person name="Zhang X.-J."/>
            <person name="Jia Y."/>
            <person name="Liu Y."/>
            <person name="Niu Y.-X."/>
            <person name="Yu L.-H."/>
            <person name="Chen D.-F."/>
            <person name="Zhang G.-Q."/>
        </authorList>
    </citation>
    <scope>NUCLEOTIDE SEQUENCE</scope>
    <source>
        <tissue evidence="1">Leaf</tissue>
    </source>
</reference>
<comment type="caution">
    <text evidence="1">The sequence shown here is derived from an EMBL/GenBank/DDBJ whole genome shotgun (WGS) entry which is preliminary data.</text>
</comment>
<proteinExistence type="predicted"/>
<dbReference type="OrthoDB" id="749576at2759"/>
<protein>
    <submittedName>
        <fullName evidence="1">Uncharacterized protein</fullName>
    </submittedName>
</protein>
<gene>
    <name evidence="1" type="ORF">KFK09_000996</name>
</gene>
<organism evidence="1 2">
    <name type="scientific">Dendrobium nobile</name>
    <name type="common">Orchid</name>
    <dbReference type="NCBI Taxonomy" id="94219"/>
    <lineage>
        <taxon>Eukaryota</taxon>
        <taxon>Viridiplantae</taxon>
        <taxon>Streptophyta</taxon>
        <taxon>Embryophyta</taxon>
        <taxon>Tracheophyta</taxon>
        <taxon>Spermatophyta</taxon>
        <taxon>Magnoliopsida</taxon>
        <taxon>Liliopsida</taxon>
        <taxon>Asparagales</taxon>
        <taxon>Orchidaceae</taxon>
        <taxon>Epidendroideae</taxon>
        <taxon>Malaxideae</taxon>
        <taxon>Dendrobiinae</taxon>
        <taxon>Dendrobium</taxon>
    </lineage>
</organism>
<dbReference type="Proteomes" id="UP000829196">
    <property type="component" value="Unassembled WGS sequence"/>
</dbReference>
<evidence type="ECO:0000313" key="1">
    <source>
        <dbReference type="EMBL" id="KAI0531441.1"/>
    </source>
</evidence>
<dbReference type="PANTHER" id="PTHR35304:SF1">
    <property type="entry name" value="OS05G0120300 PROTEIN"/>
    <property type="match status" value="1"/>
</dbReference>
<dbReference type="EMBL" id="JAGYWB010000001">
    <property type="protein sequence ID" value="KAI0531441.1"/>
    <property type="molecule type" value="Genomic_DNA"/>
</dbReference>
<sequence length="143" mass="16355">MPSSSSSSYVNLQKWAESDAEFVRSLYSAGFSNKQVVVDSFSCRQLYLRSYTFSKKETMPEKTIKCFGRFKRKAIDHLACFLNEISDGNGSFSSAKEYKRKIILKKKKKKKCSVFFIFHRLLSCKGSFDFFVGRPDGAVVHAL</sequence>
<evidence type="ECO:0000313" key="2">
    <source>
        <dbReference type="Proteomes" id="UP000829196"/>
    </source>
</evidence>
<name>A0A8T3CAH5_DENNO</name>
<dbReference type="PANTHER" id="PTHR35304">
    <property type="entry name" value="OS05G0120300 PROTEIN-RELATED"/>
    <property type="match status" value="1"/>
</dbReference>
<accession>A0A8T3CAH5</accession>
<keyword evidence="2" id="KW-1185">Reference proteome</keyword>
<dbReference type="AlphaFoldDB" id="A0A8T3CAH5"/>